<dbReference type="OMA" id="MSCCTHA"/>
<protein>
    <submittedName>
        <fullName evidence="2">Uncharacterized protein</fullName>
    </submittedName>
</protein>
<dbReference type="Gene3D" id="3.30.559.10">
    <property type="entry name" value="Chloramphenicol acetyltransferase-like domain"/>
    <property type="match status" value="1"/>
</dbReference>
<evidence type="ECO:0000256" key="1">
    <source>
        <dbReference type="SAM" id="MobiDB-lite"/>
    </source>
</evidence>
<accession>J3M2D6</accession>
<dbReference type="EnsemblPlants" id="OB04G35610.1">
    <property type="protein sequence ID" value="OB04G35610.1"/>
    <property type="gene ID" value="OB04G35610"/>
</dbReference>
<dbReference type="Proteomes" id="UP000006038">
    <property type="component" value="Chromosome 4"/>
</dbReference>
<reference evidence="2" key="1">
    <citation type="journal article" date="2013" name="Nat. Commun.">
        <title>Whole-genome sequencing of Oryza brachyantha reveals mechanisms underlying Oryza genome evolution.</title>
        <authorList>
            <person name="Chen J."/>
            <person name="Huang Q."/>
            <person name="Gao D."/>
            <person name="Wang J."/>
            <person name="Lang Y."/>
            <person name="Liu T."/>
            <person name="Li B."/>
            <person name="Bai Z."/>
            <person name="Luis Goicoechea J."/>
            <person name="Liang C."/>
            <person name="Chen C."/>
            <person name="Zhang W."/>
            <person name="Sun S."/>
            <person name="Liao Y."/>
            <person name="Zhang X."/>
            <person name="Yang L."/>
            <person name="Song C."/>
            <person name="Wang M."/>
            <person name="Shi J."/>
            <person name="Liu G."/>
            <person name="Liu J."/>
            <person name="Zhou H."/>
            <person name="Zhou W."/>
            <person name="Yu Q."/>
            <person name="An N."/>
            <person name="Chen Y."/>
            <person name="Cai Q."/>
            <person name="Wang B."/>
            <person name="Liu B."/>
            <person name="Min J."/>
            <person name="Huang Y."/>
            <person name="Wu H."/>
            <person name="Li Z."/>
            <person name="Zhang Y."/>
            <person name="Yin Y."/>
            <person name="Song W."/>
            <person name="Jiang J."/>
            <person name="Jackson S.A."/>
            <person name="Wing R.A."/>
            <person name="Wang J."/>
            <person name="Chen M."/>
        </authorList>
    </citation>
    <scope>NUCLEOTIDE SEQUENCE [LARGE SCALE GENOMIC DNA]</scope>
    <source>
        <strain evidence="2">cv. IRGC 101232</strain>
    </source>
</reference>
<organism evidence="2">
    <name type="scientific">Oryza brachyantha</name>
    <name type="common">malo sina</name>
    <dbReference type="NCBI Taxonomy" id="4533"/>
    <lineage>
        <taxon>Eukaryota</taxon>
        <taxon>Viridiplantae</taxon>
        <taxon>Streptophyta</taxon>
        <taxon>Embryophyta</taxon>
        <taxon>Tracheophyta</taxon>
        <taxon>Spermatophyta</taxon>
        <taxon>Magnoliopsida</taxon>
        <taxon>Liliopsida</taxon>
        <taxon>Poales</taxon>
        <taxon>Poaceae</taxon>
        <taxon>BOP clade</taxon>
        <taxon>Oryzoideae</taxon>
        <taxon>Oryzeae</taxon>
        <taxon>Oryzinae</taxon>
        <taxon>Oryza</taxon>
    </lineage>
</organism>
<keyword evidence="3" id="KW-1185">Reference proteome</keyword>
<reference evidence="2" key="2">
    <citation type="submission" date="2013-04" db="UniProtKB">
        <authorList>
            <consortium name="EnsemblPlants"/>
        </authorList>
    </citation>
    <scope>IDENTIFICATION</scope>
</reference>
<name>J3M2D6_ORYBR</name>
<feature type="region of interest" description="Disordered" evidence="1">
    <location>
        <begin position="1"/>
        <end position="22"/>
    </location>
</feature>
<dbReference type="GO" id="GO:0050734">
    <property type="term" value="F:hydroxycinnamoyltransferase activity"/>
    <property type="evidence" value="ECO:0007669"/>
    <property type="project" value="UniProtKB-ARBA"/>
</dbReference>
<dbReference type="Pfam" id="PF02458">
    <property type="entry name" value="Transferase"/>
    <property type="match status" value="1"/>
</dbReference>
<dbReference type="InterPro" id="IPR023213">
    <property type="entry name" value="CAT-like_dom_sf"/>
</dbReference>
<dbReference type="Gramene" id="OB04G35610.1">
    <property type="protein sequence ID" value="OB04G35610.1"/>
    <property type="gene ID" value="OB04G35610"/>
</dbReference>
<evidence type="ECO:0000313" key="2">
    <source>
        <dbReference type="EnsemblPlants" id="OB04G35610.1"/>
    </source>
</evidence>
<evidence type="ECO:0000313" key="3">
    <source>
        <dbReference type="Proteomes" id="UP000006038"/>
    </source>
</evidence>
<dbReference type="AlphaFoldDB" id="J3M2D6"/>
<sequence length="135" mass="14319">MAMSCCTHASPSTGERARVSPPAPEGYTGNVVLWARPTATARGLVTGPLHHTVELINREVARIDGGYFKSIVHRLRQLRCGGEGAARLVAWADPGDGAQAEHRGGQLAADPDIPFHGLDLGSGQPLFLMPSFLIL</sequence>
<dbReference type="HOGENOM" id="CLU_1888943_0_0_1"/>
<dbReference type="STRING" id="4533.J3M2D6"/>
<proteinExistence type="predicted"/>